<dbReference type="InterPro" id="IPR002937">
    <property type="entry name" value="Amino_oxidase"/>
</dbReference>
<gene>
    <name evidence="5" type="ORF">ACFP1K_34290</name>
</gene>
<proteinExistence type="predicted"/>
<dbReference type="PANTHER" id="PTHR10668">
    <property type="entry name" value="PHYTOENE DEHYDROGENASE"/>
    <property type="match status" value="1"/>
</dbReference>
<dbReference type="Pfam" id="PF01593">
    <property type="entry name" value="Amino_oxidase"/>
    <property type="match status" value="1"/>
</dbReference>
<dbReference type="RefSeq" id="WP_380761312.1">
    <property type="nucleotide sequence ID" value="NZ_JBHSRF010000082.1"/>
</dbReference>
<dbReference type="Proteomes" id="UP001596137">
    <property type="component" value="Unassembled WGS sequence"/>
</dbReference>
<dbReference type="PANTHER" id="PTHR10668:SF103">
    <property type="entry name" value="PYRIDINE NUCLEOTIDE-DISULFIDE OXIDOREDUCTASE DOMAIN-CONTAINING PROTEIN 2"/>
    <property type="match status" value="1"/>
</dbReference>
<evidence type="ECO:0000256" key="3">
    <source>
        <dbReference type="ARBA" id="ARBA00040298"/>
    </source>
</evidence>
<comment type="subunit">
    <text evidence="2">Interacts with COX5B; this interaction may contribute to localize PYROXD2 to the inner face of the inner mitochondrial membrane.</text>
</comment>
<evidence type="ECO:0000313" key="5">
    <source>
        <dbReference type="EMBL" id="MFC6086282.1"/>
    </source>
</evidence>
<evidence type="ECO:0000313" key="6">
    <source>
        <dbReference type="Proteomes" id="UP001596137"/>
    </source>
</evidence>
<feature type="domain" description="Amine oxidase" evidence="4">
    <location>
        <begin position="199"/>
        <end position="524"/>
    </location>
</feature>
<reference evidence="6" key="1">
    <citation type="journal article" date="2019" name="Int. J. Syst. Evol. Microbiol.">
        <title>The Global Catalogue of Microorganisms (GCM) 10K type strain sequencing project: providing services to taxonomists for standard genome sequencing and annotation.</title>
        <authorList>
            <consortium name="The Broad Institute Genomics Platform"/>
            <consortium name="The Broad Institute Genome Sequencing Center for Infectious Disease"/>
            <person name="Wu L."/>
            <person name="Ma J."/>
        </authorList>
    </citation>
    <scope>NUCLEOTIDE SEQUENCE [LARGE SCALE GENOMIC DNA]</scope>
    <source>
        <strain evidence="6">JCM 30346</strain>
    </source>
</reference>
<accession>A0ABW1NU54</accession>
<evidence type="ECO:0000259" key="4">
    <source>
        <dbReference type="Pfam" id="PF01593"/>
    </source>
</evidence>
<dbReference type="Pfam" id="PF13450">
    <property type="entry name" value="NAD_binding_8"/>
    <property type="match status" value="1"/>
</dbReference>
<organism evidence="5 6">
    <name type="scientific">Sphaerisporangium aureirubrum</name>
    <dbReference type="NCBI Taxonomy" id="1544736"/>
    <lineage>
        <taxon>Bacteria</taxon>
        <taxon>Bacillati</taxon>
        <taxon>Actinomycetota</taxon>
        <taxon>Actinomycetes</taxon>
        <taxon>Streptosporangiales</taxon>
        <taxon>Streptosporangiaceae</taxon>
        <taxon>Sphaerisporangium</taxon>
    </lineage>
</organism>
<comment type="caution">
    <text evidence="5">The sequence shown here is derived from an EMBL/GenBank/DDBJ whole genome shotgun (WGS) entry which is preliminary data.</text>
</comment>
<protein>
    <recommendedName>
        <fullName evidence="3">Pyridine nucleotide-disulfide oxidoreductase domain-containing protein 2</fullName>
    </recommendedName>
</protein>
<dbReference type="EMBL" id="JBHSRF010000082">
    <property type="protein sequence ID" value="MFC6086282.1"/>
    <property type="molecule type" value="Genomic_DNA"/>
</dbReference>
<evidence type="ECO:0000256" key="1">
    <source>
        <dbReference type="ARBA" id="ARBA00037217"/>
    </source>
</evidence>
<dbReference type="InterPro" id="IPR036188">
    <property type="entry name" value="FAD/NAD-bd_sf"/>
</dbReference>
<comment type="function">
    <text evidence="1">Probable oxidoreductase that may play a role as regulator of mitochondrial function.</text>
</comment>
<dbReference type="Gene3D" id="3.50.50.60">
    <property type="entry name" value="FAD/NAD(P)-binding domain"/>
    <property type="match status" value="2"/>
</dbReference>
<sequence length="530" mass="57133">MNDIADRLGMVGLPEPVSDLAARRWDVIVVGGGHNGLTCAAYLARAGRSVLVLEARDRLGGAATLDRPFPDPRYVISPCAYVIGLLDETVIRELDLHRRGLEVYLADPQLWVPFDDGTAFGQWLDHGRTLEGLRGLGLGQSDIDGYFAYEELFDQIRIRLRKGTRDTWAGDSPSRAELEELLAGEDMMKDVLFQASIADVLDEFVTDQRLKDALFGQGIIGTYAGPYDPGTAAVKLMHFAGEIDGEGAVWGYVRGGMGVVSFAIADAAREAGAVLATGVPVGEVLPGEGVRLDDGTFIAARTIVSNADPKRLMTMLPAGAAPEDYRRKIADWDIRSPVVKFNAALRRLPAWTAAPGETFMAKGVVNTTTGLADAQKAFERCDAGEPAVGFGEIYVQTGHDPTPAPEGRHLMSVFGQYAPYALNGGWEARRDEVARQFIELIGRYAPDFGDCLESYEVLGPPDIEQRVGLTGGHIFQGEVRPDQMWENRLTPRTPVPGLYLCGAATHPGGSVIALNGKNAAAAVLADDLHT</sequence>
<dbReference type="SUPFAM" id="SSF51905">
    <property type="entry name" value="FAD/NAD(P)-binding domain"/>
    <property type="match status" value="1"/>
</dbReference>
<keyword evidence="6" id="KW-1185">Reference proteome</keyword>
<name>A0ABW1NU54_9ACTN</name>
<evidence type="ECO:0000256" key="2">
    <source>
        <dbReference type="ARBA" id="ARBA00038825"/>
    </source>
</evidence>